<feature type="domain" description="Wadjet protein JetD C-terminal" evidence="1">
    <location>
        <begin position="19"/>
        <end position="194"/>
    </location>
</feature>
<evidence type="ECO:0000313" key="3">
    <source>
        <dbReference type="Proteomes" id="UP001597229"/>
    </source>
</evidence>
<accession>A0ABW3W6A9</accession>
<sequence length="215" mass="24182">MRTVTGLDDLALLPPHPARFHFTYLDSDHLDARGRQHDSYSVEDQVPLPYPPQVVLISENKDTAIGFPRMRGGVAIEGEGRGASTIASALWVRSAPLVVYWGDLDQDGLEILNEFRAKGLTITSMLMDIETYERYQRYGTTQDRNGKPIKLHPPRDVPHLLEHEGELYQLLTSSTAPVPRVEQERIPLEVAEARLSELVKLAAFTRANPMRGTDR</sequence>
<protein>
    <submittedName>
        <fullName evidence="2">Wadjet anti-phage system protein JetD domain-containing protein</fullName>
    </submittedName>
</protein>
<dbReference type="Pfam" id="PF09983">
    <property type="entry name" value="JetD_C"/>
    <property type="match status" value="1"/>
</dbReference>
<proteinExistence type="predicted"/>
<comment type="caution">
    <text evidence="2">The sequence shown here is derived from an EMBL/GenBank/DDBJ whole genome shotgun (WGS) entry which is preliminary data.</text>
</comment>
<dbReference type="RefSeq" id="WP_367921627.1">
    <property type="nucleotide sequence ID" value="NZ_BAABAC010000046.1"/>
</dbReference>
<keyword evidence="3" id="KW-1185">Reference proteome</keyword>
<dbReference type="EMBL" id="JBHTLX010000027">
    <property type="protein sequence ID" value="MFD1250645.1"/>
    <property type="molecule type" value="Genomic_DNA"/>
</dbReference>
<organism evidence="2 3">
    <name type="scientific">Nocardioides ginsengisoli</name>
    <dbReference type="NCBI Taxonomy" id="363868"/>
    <lineage>
        <taxon>Bacteria</taxon>
        <taxon>Bacillati</taxon>
        <taxon>Actinomycetota</taxon>
        <taxon>Actinomycetes</taxon>
        <taxon>Propionibacteriales</taxon>
        <taxon>Nocardioidaceae</taxon>
        <taxon>Nocardioides</taxon>
    </lineage>
</organism>
<evidence type="ECO:0000313" key="2">
    <source>
        <dbReference type="EMBL" id="MFD1250645.1"/>
    </source>
</evidence>
<dbReference type="Proteomes" id="UP001597229">
    <property type="component" value="Unassembled WGS sequence"/>
</dbReference>
<gene>
    <name evidence="2" type="ORF">ACFQ3F_22840</name>
</gene>
<evidence type="ECO:0000259" key="1">
    <source>
        <dbReference type="Pfam" id="PF09983"/>
    </source>
</evidence>
<name>A0ABW3W6A9_9ACTN</name>
<reference evidence="3" key="1">
    <citation type="journal article" date="2019" name="Int. J. Syst. Evol. Microbiol.">
        <title>The Global Catalogue of Microorganisms (GCM) 10K type strain sequencing project: providing services to taxonomists for standard genome sequencing and annotation.</title>
        <authorList>
            <consortium name="The Broad Institute Genomics Platform"/>
            <consortium name="The Broad Institute Genome Sequencing Center for Infectious Disease"/>
            <person name="Wu L."/>
            <person name="Ma J."/>
        </authorList>
    </citation>
    <scope>NUCLEOTIDE SEQUENCE [LARGE SCALE GENOMIC DNA]</scope>
    <source>
        <strain evidence="3">CCUG 52478</strain>
    </source>
</reference>
<dbReference type="InterPro" id="IPR024534">
    <property type="entry name" value="JetD_C"/>
</dbReference>